<dbReference type="GeneID" id="38783521"/>
<comment type="caution">
    <text evidence="3">The sequence shown here is derived from an EMBL/GenBank/DDBJ whole genome shotgun (WGS) entry which is preliminary data.</text>
</comment>
<dbReference type="EMBL" id="BFAD01000009">
    <property type="protein sequence ID" value="GBE86604.1"/>
    <property type="molecule type" value="Genomic_DNA"/>
</dbReference>
<organism evidence="3 4">
    <name type="scientific">Sparassis crispa</name>
    <dbReference type="NCBI Taxonomy" id="139825"/>
    <lineage>
        <taxon>Eukaryota</taxon>
        <taxon>Fungi</taxon>
        <taxon>Dikarya</taxon>
        <taxon>Basidiomycota</taxon>
        <taxon>Agaricomycotina</taxon>
        <taxon>Agaricomycetes</taxon>
        <taxon>Polyporales</taxon>
        <taxon>Sparassidaceae</taxon>
        <taxon>Sparassis</taxon>
    </lineage>
</organism>
<feature type="region of interest" description="Disordered" evidence="2">
    <location>
        <begin position="103"/>
        <end position="130"/>
    </location>
</feature>
<evidence type="ECO:0000256" key="1">
    <source>
        <dbReference type="SAM" id="Coils"/>
    </source>
</evidence>
<name>A0A401GXT1_9APHY</name>
<feature type="compositionally biased region" description="Low complexity" evidence="2">
    <location>
        <begin position="103"/>
        <end position="112"/>
    </location>
</feature>
<proteinExistence type="predicted"/>
<keyword evidence="1" id="KW-0175">Coiled coil</keyword>
<evidence type="ECO:0000313" key="3">
    <source>
        <dbReference type="EMBL" id="GBE86604.1"/>
    </source>
</evidence>
<feature type="region of interest" description="Disordered" evidence="2">
    <location>
        <begin position="294"/>
        <end position="337"/>
    </location>
</feature>
<gene>
    <name evidence="3" type="ORF">SCP_0904830</name>
</gene>
<dbReference type="InParanoid" id="A0A401GXT1"/>
<dbReference type="STRING" id="139825.A0A401GXT1"/>
<feature type="coiled-coil region" evidence="1">
    <location>
        <begin position="69"/>
        <end position="96"/>
    </location>
</feature>
<accession>A0A401GXT1</accession>
<evidence type="ECO:0000313" key="4">
    <source>
        <dbReference type="Proteomes" id="UP000287166"/>
    </source>
</evidence>
<feature type="region of interest" description="Disordered" evidence="2">
    <location>
        <begin position="1"/>
        <end position="26"/>
    </location>
</feature>
<feature type="compositionally biased region" description="Basic residues" evidence="2">
    <location>
        <begin position="318"/>
        <end position="335"/>
    </location>
</feature>
<evidence type="ECO:0000256" key="2">
    <source>
        <dbReference type="SAM" id="MobiDB-lite"/>
    </source>
</evidence>
<dbReference type="RefSeq" id="XP_027617517.1">
    <property type="nucleotide sequence ID" value="XM_027761716.1"/>
</dbReference>
<reference evidence="3 4" key="1">
    <citation type="journal article" date="2018" name="Sci. Rep.">
        <title>Genome sequence of the cauliflower mushroom Sparassis crispa (Hanabiratake) and its association with beneficial usage.</title>
        <authorList>
            <person name="Kiyama R."/>
            <person name="Furutani Y."/>
            <person name="Kawaguchi K."/>
            <person name="Nakanishi T."/>
        </authorList>
    </citation>
    <scope>NUCLEOTIDE SEQUENCE [LARGE SCALE GENOMIC DNA]</scope>
</reference>
<dbReference type="Proteomes" id="UP000287166">
    <property type="component" value="Unassembled WGS sequence"/>
</dbReference>
<keyword evidence="4" id="KW-1185">Reference proteome</keyword>
<feature type="compositionally biased region" description="Polar residues" evidence="2">
    <location>
        <begin position="300"/>
        <end position="317"/>
    </location>
</feature>
<protein>
    <submittedName>
        <fullName evidence="3">Uncharacterized protein</fullName>
    </submittedName>
</protein>
<dbReference type="OrthoDB" id="3227833at2759"/>
<dbReference type="AlphaFoldDB" id="A0A401GXT1"/>
<sequence length="542" mass="58707">MSHQPPPDISDFSPTTDFSLSSGPVSVSQSLTSCNHNIADLDLSELLKNHHVLDMYNELRQMSTQVVKLSDSQAQLMQVMQENKQLTQELQALKAEKSRSSSFASSSTILPSDSASRRGGMISRDGSDVSASRPHFNALPIAPARRYPPAVLWYKEDIEGDEDITISVTNPARIPMDKAVRHTDGELISLAEWHAIQSTARMVKHDLLSLPPPQECRYRNVKKMKKVLRAAYPCEWEAAMLKMEKMQPLLALCENHWKAEHILGQMLLQEKGPDFDADDDDDISHISTSVVSTSVGKPSASETVGVSTAATSQTSAINKRHRGHSSSSSKPKKKPAANVALQHAKDMTFAPVTAPTLKPQLGAITNILATVPPAPSSSLTSPSGPTAKAAVDVSFINIDPSIENLIDMLSGSHTGLMSGFELLNAMKLKPAFGVGSPTPEVIVFIERIENADPNAPDLSENDLGTAWGHYQFTAGSMTSSSVLTSWDGIGNDAARVTTLLTCGASFLFLFLVPFTLLDHVIQHVTHRSTTSDSLSRCPKPLV</sequence>